<dbReference type="PRINTS" id="PR00449">
    <property type="entry name" value="RASTRNSFRMNG"/>
</dbReference>
<dbReference type="GO" id="GO:0005525">
    <property type="term" value="F:GTP binding"/>
    <property type="evidence" value="ECO:0007669"/>
    <property type="project" value="UniProtKB-KW"/>
</dbReference>
<dbReference type="InterPro" id="IPR001806">
    <property type="entry name" value="Small_GTPase"/>
</dbReference>
<evidence type="ECO:0000313" key="3">
    <source>
        <dbReference type="EMBL" id="KAF7491147.1"/>
    </source>
</evidence>
<dbReference type="EMBL" id="WVUK01000060">
    <property type="protein sequence ID" value="KAF7491147.1"/>
    <property type="molecule type" value="Genomic_DNA"/>
</dbReference>
<reference evidence="4" key="3">
    <citation type="submission" date="2022-06" db="UniProtKB">
        <authorList>
            <consortium name="EnsemblMetazoa"/>
        </authorList>
    </citation>
    <scope>IDENTIFICATION</scope>
</reference>
<evidence type="ECO:0000313" key="4">
    <source>
        <dbReference type="EnsemblMetazoa" id="KAF7491147.1"/>
    </source>
</evidence>
<accession>A0A834R636</accession>
<dbReference type="InterPro" id="IPR050227">
    <property type="entry name" value="Rab"/>
</dbReference>
<protein>
    <submittedName>
        <fullName evidence="3 4">Uncharacterized protein</fullName>
    </submittedName>
</protein>
<reference evidence="5" key="1">
    <citation type="journal article" date="2020" name="PLoS Negl. Trop. Dis.">
        <title>High-quality nuclear genome for Sarcoptes scabiei-A critical resource for a neglected parasite.</title>
        <authorList>
            <person name="Korhonen P.K."/>
            <person name="Gasser R.B."/>
            <person name="Ma G."/>
            <person name="Wang T."/>
            <person name="Stroehlein A.J."/>
            <person name="Young N.D."/>
            <person name="Ang C.S."/>
            <person name="Fernando D.D."/>
            <person name="Lu H.C."/>
            <person name="Taylor S."/>
            <person name="Reynolds S.L."/>
            <person name="Mofiz E."/>
            <person name="Najaraj S.H."/>
            <person name="Gowda H."/>
            <person name="Madugundu A."/>
            <person name="Renuse S."/>
            <person name="Holt D."/>
            <person name="Pandey A."/>
            <person name="Papenfuss A.T."/>
            <person name="Fischer K."/>
        </authorList>
    </citation>
    <scope>NUCLEOTIDE SEQUENCE [LARGE SCALE GENOMIC DNA]</scope>
</reference>
<organism evidence="3">
    <name type="scientific">Sarcoptes scabiei</name>
    <name type="common">Itch mite</name>
    <name type="synonym">Acarus scabiei</name>
    <dbReference type="NCBI Taxonomy" id="52283"/>
    <lineage>
        <taxon>Eukaryota</taxon>
        <taxon>Metazoa</taxon>
        <taxon>Ecdysozoa</taxon>
        <taxon>Arthropoda</taxon>
        <taxon>Chelicerata</taxon>
        <taxon>Arachnida</taxon>
        <taxon>Acari</taxon>
        <taxon>Acariformes</taxon>
        <taxon>Sarcoptiformes</taxon>
        <taxon>Astigmata</taxon>
        <taxon>Psoroptidia</taxon>
        <taxon>Sarcoptoidea</taxon>
        <taxon>Sarcoptidae</taxon>
        <taxon>Sarcoptinae</taxon>
        <taxon>Sarcoptes</taxon>
    </lineage>
</organism>
<evidence type="ECO:0000256" key="2">
    <source>
        <dbReference type="ARBA" id="ARBA00023134"/>
    </source>
</evidence>
<dbReference type="PROSITE" id="PS51419">
    <property type="entry name" value="RAB"/>
    <property type="match status" value="1"/>
</dbReference>
<dbReference type="Gene3D" id="3.40.50.300">
    <property type="entry name" value="P-loop containing nucleotide triphosphate hydrolases"/>
    <property type="match status" value="1"/>
</dbReference>
<keyword evidence="2" id="KW-0342">GTP-binding</keyword>
<evidence type="ECO:0000313" key="5">
    <source>
        <dbReference type="Proteomes" id="UP000070412"/>
    </source>
</evidence>
<dbReference type="Proteomes" id="UP000070412">
    <property type="component" value="Unassembled WGS sequence"/>
</dbReference>
<dbReference type="Pfam" id="PF00071">
    <property type="entry name" value="Ras"/>
    <property type="match status" value="1"/>
</dbReference>
<gene>
    <name evidence="3" type="ORF">SSS_748</name>
</gene>
<dbReference type="OrthoDB" id="292113at2759"/>
<keyword evidence="5" id="KW-1185">Reference proteome</keyword>
<dbReference type="InterPro" id="IPR027417">
    <property type="entry name" value="P-loop_NTPase"/>
</dbReference>
<evidence type="ECO:0000256" key="1">
    <source>
        <dbReference type="ARBA" id="ARBA00022741"/>
    </source>
</evidence>
<name>A0A834R636_SARSC</name>
<dbReference type="PANTHER" id="PTHR47977">
    <property type="entry name" value="RAS-RELATED PROTEIN RAB"/>
    <property type="match status" value="1"/>
</dbReference>
<dbReference type="EnsemblMetazoa" id="SSS_748s_mrna">
    <property type="protein sequence ID" value="KAF7491147.1"/>
    <property type="gene ID" value="SSS_748"/>
</dbReference>
<reference evidence="3" key="2">
    <citation type="submission" date="2020-01" db="EMBL/GenBank/DDBJ databases">
        <authorList>
            <person name="Korhonen P.K.K."/>
            <person name="Guangxu M.G."/>
            <person name="Wang T.W."/>
            <person name="Stroehlein A.J.S."/>
            <person name="Young N.D."/>
            <person name="Ang C.-S.A."/>
            <person name="Fernando D.W.F."/>
            <person name="Lu H.L."/>
            <person name="Taylor S.T."/>
            <person name="Ehtesham M.E.M."/>
            <person name="Najaraj S.H.N."/>
            <person name="Harsha G.H.G."/>
            <person name="Madugundu A.M."/>
            <person name="Renuse S.R."/>
            <person name="Holt D.H."/>
            <person name="Pandey A.P."/>
            <person name="Papenfuss A.P."/>
            <person name="Gasser R.B.G."/>
            <person name="Fischer K.F."/>
        </authorList>
    </citation>
    <scope>NUCLEOTIDE SEQUENCE</scope>
    <source>
        <strain evidence="3">SSS_KF_BRIS2020</strain>
    </source>
</reference>
<sequence length="258" mass="30126">MQTIFFFTLLYFETIKKFRKDILINVELWDTAGFDGSNNLLEENFYFGEMDLVVMVFDSNNSLQSLKIYLDWIENYLKHSEKDSLNIMIVGNKMDLCFESKSSNRMIDQIVLDIGKLADNLEVNQFLISAKTMDGIERLFQTVTSMILKDYSRKQYRSVHVSLDGQHRIDALTNDPNEKSWFLLPNDDLSTFHIATNETSCCVRSCDSIEIVANPRIRHHKDNSTRNCSNSINRFDYKRSASSHLDLLTMFLRKFLCF</sequence>
<dbReference type="SUPFAM" id="SSF52540">
    <property type="entry name" value="P-loop containing nucleoside triphosphate hydrolases"/>
    <property type="match status" value="1"/>
</dbReference>
<keyword evidence="1" id="KW-0547">Nucleotide-binding</keyword>
<proteinExistence type="predicted"/>
<dbReference type="AlphaFoldDB" id="A0A834R636"/>
<dbReference type="GO" id="GO:0003924">
    <property type="term" value="F:GTPase activity"/>
    <property type="evidence" value="ECO:0007669"/>
    <property type="project" value="InterPro"/>
</dbReference>